<evidence type="ECO:0000256" key="3">
    <source>
        <dbReference type="ARBA" id="ARBA00022691"/>
    </source>
</evidence>
<evidence type="ECO:0008006" key="7">
    <source>
        <dbReference type="Google" id="ProtNLM"/>
    </source>
</evidence>
<name>A0A098BZH9_9BACT</name>
<keyword evidence="4" id="KW-0671">Queuosine biosynthesis</keyword>
<dbReference type="HOGENOM" id="CLU_039110_1_0_10"/>
<gene>
    <name evidence="5" type="ORF">ING2E5B_1346</name>
</gene>
<evidence type="ECO:0000313" key="5">
    <source>
        <dbReference type="EMBL" id="CEA16095.1"/>
    </source>
</evidence>
<dbReference type="Gene3D" id="2.40.10.240">
    <property type="entry name" value="QueA-like"/>
    <property type="match status" value="1"/>
</dbReference>
<keyword evidence="2" id="KW-0808">Transferase</keyword>
<keyword evidence="6" id="KW-1185">Reference proteome</keyword>
<dbReference type="InterPro" id="IPR036100">
    <property type="entry name" value="QueA_sf"/>
</dbReference>
<dbReference type="InterPro" id="IPR042119">
    <property type="entry name" value="QueA_dom2"/>
</dbReference>
<dbReference type="PANTHER" id="PTHR30307">
    <property type="entry name" value="S-ADENOSYLMETHIONINE:TRNA RIBOSYLTRANSFERASE-ISOMERASE"/>
    <property type="match status" value="1"/>
</dbReference>
<evidence type="ECO:0000256" key="1">
    <source>
        <dbReference type="ARBA" id="ARBA00022490"/>
    </source>
</evidence>
<keyword evidence="3" id="KW-0949">S-adenosyl-L-methionine</keyword>
<dbReference type="Gene3D" id="3.40.1780.10">
    <property type="entry name" value="QueA-like"/>
    <property type="match status" value="1"/>
</dbReference>
<dbReference type="OrthoDB" id="9805933at2"/>
<keyword evidence="1" id="KW-0963">Cytoplasm</keyword>
<sequence>MKKGDVQNIKISDFNYTLPDEKIAKYPLPQRDSSKLLIYKDSQLSSSNFSSLPDQLPGNSLLIFNNTRVIHARLHFMKATGANIEIFCLSPFSPKDYIMNFQQKGECSWICMIGNAKKWKEDLLSMEIDIKGLRVVLNAQKIDMAEMSNRNGSDVIVRFTWDNSDVTFSELLEVAGKLPIPPYLNRPAEEKDDETYQTLYSHVEGSVAAPTAGLHFTPAVMEGLAAKGVKTAEVTLHVGAGTFKPVKSDNLAGHEMHTEFISVPRETIEKIINHTGDIIVVGTTSMRTVESLYYIGKKLRTNPDTEPYKLSVNQWESYEEDENEDPYIVLRAILDYLENTEQDQLISATRLLIAPGYNFHYPDALITNFHQPQSTLLLLVSAFVGGYWTTIYEYALQNNFRFLSYGDSSLLWKNLK</sequence>
<dbReference type="SUPFAM" id="SSF111337">
    <property type="entry name" value="QueA-like"/>
    <property type="match status" value="1"/>
</dbReference>
<dbReference type="KEGG" id="pbt:ING2E5B_1346"/>
<dbReference type="EMBL" id="LN515532">
    <property type="protein sequence ID" value="CEA16095.1"/>
    <property type="molecule type" value="Genomic_DNA"/>
</dbReference>
<evidence type="ECO:0000256" key="4">
    <source>
        <dbReference type="ARBA" id="ARBA00022785"/>
    </source>
</evidence>
<evidence type="ECO:0000256" key="2">
    <source>
        <dbReference type="ARBA" id="ARBA00022679"/>
    </source>
</evidence>
<dbReference type="PATRIC" id="fig|1562970.3.peg.1333"/>
<evidence type="ECO:0000313" key="6">
    <source>
        <dbReference type="Proteomes" id="UP000032417"/>
    </source>
</evidence>
<dbReference type="Proteomes" id="UP000032417">
    <property type="component" value="Chromosome 1"/>
</dbReference>
<accession>A0A098BZH9</accession>
<dbReference type="PANTHER" id="PTHR30307:SF0">
    <property type="entry name" value="S-ADENOSYLMETHIONINE:TRNA RIBOSYLTRANSFERASE-ISOMERASE"/>
    <property type="match status" value="1"/>
</dbReference>
<dbReference type="InterPro" id="IPR042118">
    <property type="entry name" value="QueA_dom1"/>
</dbReference>
<dbReference type="GO" id="GO:0008616">
    <property type="term" value="P:tRNA queuosine(34) biosynthetic process"/>
    <property type="evidence" value="ECO:0007669"/>
    <property type="project" value="UniProtKB-KW"/>
</dbReference>
<proteinExistence type="predicted"/>
<dbReference type="AlphaFoldDB" id="A0A098BZH9"/>
<protein>
    <recommendedName>
        <fullName evidence="7">S-adenosylmethionine:tRNA ribosyltransferase-isomerase</fullName>
    </recommendedName>
</protein>
<dbReference type="InterPro" id="IPR003699">
    <property type="entry name" value="QueA"/>
</dbReference>
<dbReference type="STRING" id="1562970.ING2E5B_1346"/>
<dbReference type="GO" id="GO:0051075">
    <property type="term" value="F:S-adenosylmethionine:tRNA ribosyltransferase-isomerase activity"/>
    <property type="evidence" value="ECO:0007669"/>
    <property type="project" value="TreeGrafter"/>
</dbReference>
<reference evidence="5 6" key="1">
    <citation type="submission" date="2014-08" db="EMBL/GenBank/DDBJ databases">
        <authorList>
            <person name="Wibberg D."/>
        </authorList>
    </citation>
    <scope>NUCLEOTIDE SEQUENCE [LARGE SCALE GENOMIC DNA]</scope>
    <source>
        <strain evidence="6">ING2-E5B</strain>
    </source>
</reference>
<dbReference type="Pfam" id="PF02547">
    <property type="entry name" value="Queuosine_synth"/>
    <property type="match status" value="1"/>
</dbReference>
<organism evidence="5 6">
    <name type="scientific">Fermentimonas caenicola</name>
    <dbReference type="NCBI Taxonomy" id="1562970"/>
    <lineage>
        <taxon>Bacteria</taxon>
        <taxon>Pseudomonadati</taxon>
        <taxon>Bacteroidota</taxon>
        <taxon>Bacteroidia</taxon>
        <taxon>Bacteroidales</taxon>
        <taxon>Dysgonomonadaceae</taxon>
        <taxon>Fermentimonas</taxon>
    </lineage>
</organism>